<evidence type="ECO:0000256" key="2">
    <source>
        <dbReference type="ARBA" id="ARBA00022797"/>
    </source>
</evidence>
<dbReference type="InterPro" id="IPR006311">
    <property type="entry name" value="TAT_signal"/>
</dbReference>
<sequence length="451" mass="49827">MFKEINHQRRRFLGIAAMTIATTQLGRFSPAIAQSSPTKPKETPTTQPGTSQSTDTTAIRPFRINMSEAALVNLRRRITATQWPEKETVTDLSQGLPLATMQKLARHWATDYNWRKVEAKLNTLPHFITEIDGLDIHFIHARSRHENALPLIVTHGWPGSIIEQLKIIDPLINPTAYGGSASDAFHVVVPSMPGYGFSGKPTTTGWGVERMASAWDVLMKRLGYTRYVAQGGDWGAFVVDQMGLQAPTGLLAIHTNMPATVPADVDKALLAGSPAPLGLSADEQRAYEQLVRTFKQVDYAKLMASRPQTLYGIADSPVGLAAWLLDHNDAGGQPAAAVVEALNRTTSATGELTRDEILDNITLYWLTNTGVSASRLYWEYKGGFFNTKGVSIPVAVSVFPGEQYEAPRSWTERAYPNLIYYNQLDKGGHFAAWEQPMIFVQEIRAGFRSLR</sequence>
<feature type="domain" description="Epoxide hydrolase N-terminal" evidence="5">
    <location>
        <begin position="59"/>
        <end position="163"/>
    </location>
</feature>
<dbReference type="PANTHER" id="PTHR21661">
    <property type="entry name" value="EPOXIDE HYDROLASE 1-RELATED"/>
    <property type="match status" value="1"/>
</dbReference>
<dbReference type="PROSITE" id="PS51318">
    <property type="entry name" value="TAT"/>
    <property type="match status" value="1"/>
</dbReference>
<comment type="similarity">
    <text evidence="1">Belongs to the peptidase S33 family.</text>
</comment>
<reference evidence="6 7" key="1">
    <citation type="submission" date="2022-04" db="EMBL/GenBank/DDBJ databases">
        <title>Positive selection, recombination, and allopatry shape intraspecific diversity of widespread and dominant cyanobacteria.</title>
        <authorList>
            <person name="Wei J."/>
            <person name="Shu W."/>
            <person name="Hu C."/>
        </authorList>
    </citation>
    <scope>NUCLEOTIDE SEQUENCE [LARGE SCALE GENOMIC DNA]</scope>
    <source>
        <strain evidence="6 7">GB2-A4</strain>
    </source>
</reference>
<name>A0ABV0JFW6_9CYAN</name>
<dbReference type="PANTHER" id="PTHR21661:SF35">
    <property type="entry name" value="EPOXIDE HYDROLASE"/>
    <property type="match status" value="1"/>
</dbReference>
<dbReference type="InterPro" id="IPR029058">
    <property type="entry name" value="AB_hydrolase_fold"/>
</dbReference>
<keyword evidence="2" id="KW-0058">Aromatic hydrocarbons catabolism</keyword>
<keyword evidence="7" id="KW-1185">Reference proteome</keyword>
<dbReference type="GO" id="GO:0016787">
    <property type="term" value="F:hydrolase activity"/>
    <property type="evidence" value="ECO:0007669"/>
    <property type="project" value="UniProtKB-KW"/>
</dbReference>
<evidence type="ECO:0000256" key="1">
    <source>
        <dbReference type="ARBA" id="ARBA00010088"/>
    </source>
</evidence>
<evidence type="ECO:0000256" key="4">
    <source>
        <dbReference type="SAM" id="MobiDB-lite"/>
    </source>
</evidence>
<dbReference type="InterPro" id="IPR016292">
    <property type="entry name" value="Epoxide_hydrolase"/>
</dbReference>
<evidence type="ECO:0000313" key="6">
    <source>
        <dbReference type="EMBL" id="MEP0820682.1"/>
    </source>
</evidence>
<dbReference type="EMBL" id="JAMPKM010000039">
    <property type="protein sequence ID" value="MEP0820682.1"/>
    <property type="molecule type" value="Genomic_DNA"/>
</dbReference>
<protein>
    <submittedName>
        <fullName evidence="6">Epoxide hydrolase 1</fullName>
    </submittedName>
</protein>
<evidence type="ECO:0000256" key="3">
    <source>
        <dbReference type="ARBA" id="ARBA00022801"/>
    </source>
</evidence>
<feature type="compositionally biased region" description="Low complexity" evidence="4">
    <location>
        <begin position="34"/>
        <end position="57"/>
    </location>
</feature>
<dbReference type="InterPro" id="IPR010497">
    <property type="entry name" value="Epoxide_hydro_N"/>
</dbReference>
<feature type="region of interest" description="Disordered" evidence="4">
    <location>
        <begin position="28"/>
        <end position="57"/>
    </location>
</feature>
<evidence type="ECO:0000313" key="7">
    <source>
        <dbReference type="Proteomes" id="UP001464891"/>
    </source>
</evidence>
<gene>
    <name evidence="6" type="ORF">NC998_26690</name>
</gene>
<proteinExistence type="inferred from homology"/>
<keyword evidence="3 6" id="KW-0378">Hydrolase</keyword>
<dbReference type="PRINTS" id="PR00412">
    <property type="entry name" value="EPOXHYDRLASE"/>
</dbReference>
<dbReference type="InterPro" id="IPR000639">
    <property type="entry name" value="Epox_hydrolase-like"/>
</dbReference>
<dbReference type="PIRSF" id="PIRSF001112">
    <property type="entry name" value="Epoxide_hydrolase"/>
    <property type="match status" value="1"/>
</dbReference>
<dbReference type="Proteomes" id="UP001464891">
    <property type="component" value="Unassembled WGS sequence"/>
</dbReference>
<dbReference type="RefSeq" id="WP_199299345.1">
    <property type="nucleotide sequence ID" value="NZ_JAMPKM010000039.1"/>
</dbReference>
<organism evidence="6 7">
    <name type="scientific">Trichocoleus desertorum GB2-A4</name>
    <dbReference type="NCBI Taxonomy" id="2933944"/>
    <lineage>
        <taxon>Bacteria</taxon>
        <taxon>Bacillati</taxon>
        <taxon>Cyanobacteriota</taxon>
        <taxon>Cyanophyceae</taxon>
        <taxon>Leptolyngbyales</taxon>
        <taxon>Trichocoleusaceae</taxon>
        <taxon>Trichocoleus</taxon>
    </lineage>
</organism>
<dbReference type="Gene3D" id="3.40.50.1820">
    <property type="entry name" value="alpha/beta hydrolase"/>
    <property type="match status" value="1"/>
</dbReference>
<dbReference type="SUPFAM" id="SSF53474">
    <property type="entry name" value="alpha/beta-Hydrolases"/>
    <property type="match status" value="1"/>
</dbReference>
<evidence type="ECO:0000259" key="5">
    <source>
        <dbReference type="Pfam" id="PF06441"/>
    </source>
</evidence>
<dbReference type="Pfam" id="PF06441">
    <property type="entry name" value="EHN"/>
    <property type="match status" value="1"/>
</dbReference>
<accession>A0ABV0JFW6</accession>
<comment type="caution">
    <text evidence="6">The sequence shown here is derived from an EMBL/GenBank/DDBJ whole genome shotgun (WGS) entry which is preliminary data.</text>
</comment>